<proteinExistence type="predicted"/>
<dbReference type="PANTHER" id="PTHR12992:SF11">
    <property type="entry name" value="MITOCHONDRIAL COENZYME A DIPHOSPHATASE NUDT8"/>
    <property type="match status" value="1"/>
</dbReference>
<keyword evidence="5" id="KW-0460">Magnesium</keyword>
<dbReference type="OrthoDB" id="206213at2759"/>
<dbReference type="Gene3D" id="3.90.79.10">
    <property type="entry name" value="Nucleoside Triphosphate Pyrophosphohydrolase"/>
    <property type="match status" value="1"/>
</dbReference>
<dbReference type="PANTHER" id="PTHR12992">
    <property type="entry name" value="NUDIX HYDROLASE"/>
    <property type="match status" value="1"/>
</dbReference>
<dbReference type="SUPFAM" id="SSF55811">
    <property type="entry name" value="Nudix"/>
    <property type="match status" value="1"/>
</dbReference>
<evidence type="ECO:0000256" key="6">
    <source>
        <dbReference type="ARBA" id="ARBA00023211"/>
    </source>
</evidence>
<dbReference type="CDD" id="cd03426">
    <property type="entry name" value="NUDIX_CoAse_Nudt7"/>
    <property type="match status" value="1"/>
</dbReference>
<dbReference type="AlphaFoldDB" id="A0A4S4MRZ9"/>
<dbReference type="InterPro" id="IPR045121">
    <property type="entry name" value="CoAse"/>
</dbReference>
<organism evidence="8 9">
    <name type="scientific">Antrodiella citrinella</name>
    <dbReference type="NCBI Taxonomy" id="2447956"/>
    <lineage>
        <taxon>Eukaryota</taxon>
        <taxon>Fungi</taxon>
        <taxon>Dikarya</taxon>
        <taxon>Basidiomycota</taxon>
        <taxon>Agaricomycotina</taxon>
        <taxon>Agaricomycetes</taxon>
        <taxon>Polyporales</taxon>
        <taxon>Steccherinaceae</taxon>
        <taxon>Antrodiella</taxon>
    </lineage>
</organism>
<dbReference type="GO" id="GO:0046872">
    <property type="term" value="F:metal ion binding"/>
    <property type="evidence" value="ECO:0007669"/>
    <property type="project" value="UniProtKB-KW"/>
</dbReference>
<keyword evidence="4" id="KW-0378">Hydrolase</keyword>
<reference evidence="8 9" key="1">
    <citation type="submission" date="2019-02" db="EMBL/GenBank/DDBJ databases">
        <title>Genome sequencing of the rare red list fungi Antrodiella citrinella (Flaviporus citrinellus).</title>
        <authorList>
            <person name="Buettner E."/>
            <person name="Kellner H."/>
        </authorList>
    </citation>
    <scope>NUCLEOTIDE SEQUENCE [LARGE SCALE GENOMIC DNA]</scope>
    <source>
        <strain evidence="8 9">DSM 108506</strain>
    </source>
</reference>
<evidence type="ECO:0000313" key="8">
    <source>
        <dbReference type="EMBL" id="THH28575.1"/>
    </source>
</evidence>
<feature type="region of interest" description="Disordered" evidence="7">
    <location>
        <begin position="112"/>
        <end position="159"/>
    </location>
</feature>
<keyword evidence="9" id="KW-1185">Reference proteome</keyword>
<dbReference type="InterPro" id="IPR015797">
    <property type="entry name" value="NUDIX_hydrolase-like_dom_sf"/>
</dbReference>
<comment type="cofactor">
    <cofactor evidence="2">
        <name>Mg(2+)</name>
        <dbReference type="ChEBI" id="CHEBI:18420"/>
    </cofactor>
</comment>
<sequence>MSSFARPASSIVSLTNPFTSSTLSTIRAALAATYSRAEDHPEYAYDPKETHAAVLVPLCNVNNKPGILLEVRGKLRTHSGETDASSLEAALRETHEEVGIHPDQVEILGRFGPPELSLGGMRQPRPTGAPTRGGAVTAESPTKLSDSDADTEDRSHDPLPSLSLASLTLSQREVAHAFHLPFSAAVSPPRLNLYQFRGSEPYWSIDVSDIIASAKESDQADVVSSNRVSGQGIEFCNNEDSLKRDEIGGGREGRLEAWGLTGWYLTTFFRTLGVYR</sequence>
<evidence type="ECO:0000256" key="5">
    <source>
        <dbReference type="ARBA" id="ARBA00022842"/>
    </source>
</evidence>
<dbReference type="GO" id="GO:0010945">
    <property type="term" value="F:coenzyme A diphosphatase activity"/>
    <property type="evidence" value="ECO:0007669"/>
    <property type="project" value="InterPro"/>
</dbReference>
<evidence type="ECO:0000313" key="9">
    <source>
        <dbReference type="Proteomes" id="UP000308730"/>
    </source>
</evidence>
<gene>
    <name evidence="8" type="ORF">EUX98_g5614</name>
</gene>
<keyword evidence="6" id="KW-0464">Manganese</keyword>
<comment type="caution">
    <text evidence="8">The sequence shown here is derived from an EMBL/GenBank/DDBJ whole genome shotgun (WGS) entry which is preliminary data.</text>
</comment>
<evidence type="ECO:0000256" key="2">
    <source>
        <dbReference type="ARBA" id="ARBA00001946"/>
    </source>
</evidence>
<evidence type="ECO:0000256" key="3">
    <source>
        <dbReference type="ARBA" id="ARBA00022723"/>
    </source>
</evidence>
<dbReference type="EMBL" id="SGPM01000170">
    <property type="protein sequence ID" value="THH28575.1"/>
    <property type="molecule type" value="Genomic_DNA"/>
</dbReference>
<keyword evidence="3" id="KW-0479">Metal-binding</keyword>
<accession>A0A4S4MRZ9</accession>
<protein>
    <submittedName>
        <fullName evidence="8">Uncharacterized protein</fullName>
    </submittedName>
</protein>
<name>A0A4S4MRZ9_9APHY</name>
<evidence type="ECO:0000256" key="1">
    <source>
        <dbReference type="ARBA" id="ARBA00001936"/>
    </source>
</evidence>
<dbReference type="Proteomes" id="UP000308730">
    <property type="component" value="Unassembled WGS sequence"/>
</dbReference>
<evidence type="ECO:0000256" key="7">
    <source>
        <dbReference type="SAM" id="MobiDB-lite"/>
    </source>
</evidence>
<evidence type="ECO:0000256" key="4">
    <source>
        <dbReference type="ARBA" id="ARBA00022801"/>
    </source>
</evidence>
<comment type="cofactor">
    <cofactor evidence="1">
        <name>Mn(2+)</name>
        <dbReference type="ChEBI" id="CHEBI:29035"/>
    </cofactor>
</comment>